<proteinExistence type="inferred from homology"/>
<comment type="function">
    <text evidence="2">Catalyzes the stereoselective decarboxylation of 2-oxo-4-hydroxy-4-carboxy-5-ureidoimidazoline (OHCU) to (S)-allantoin.</text>
</comment>
<dbReference type="GO" id="GO:0019628">
    <property type="term" value="P:urate catabolic process"/>
    <property type="evidence" value="ECO:0007669"/>
    <property type="project" value="UniProtKB-UniPathway"/>
</dbReference>
<evidence type="ECO:0000256" key="12">
    <source>
        <dbReference type="ARBA" id="ARBA00032116"/>
    </source>
</evidence>
<dbReference type="InterPro" id="IPR018020">
    <property type="entry name" value="OHCU_decarboxylase"/>
</dbReference>
<dbReference type="InterPro" id="IPR036778">
    <property type="entry name" value="OHCU_decarboxylase_sf"/>
</dbReference>
<dbReference type="EMBL" id="WNTK01000001">
    <property type="protein sequence ID" value="KAG9491898.1"/>
    <property type="molecule type" value="Genomic_DNA"/>
</dbReference>
<evidence type="ECO:0000256" key="6">
    <source>
        <dbReference type="ARBA" id="ARBA00012257"/>
    </source>
</evidence>
<dbReference type="InterPro" id="IPR017580">
    <property type="entry name" value="OHCU_decarboxylase-1"/>
</dbReference>
<gene>
    <name evidence="14" type="ORF">GDO78_000415</name>
</gene>
<evidence type="ECO:0000256" key="11">
    <source>
        <dbReference type="ARBA" id="ARBA00030624"/>
    </source>
</evidence>
<evidence type="ECO:0000256" key="4">
    <source>
        <dbReference type="ARBA" id="ARBA00004754"/>
    </source>
</evidence>
<dbReference type="GO" id="GO:0051997">
    <property type="term" value="F:2-oxo-4-hydroxy-4-carboxy-5-ureidoimidazoline decarboxylase activity"/>
    <property type="evidence" value="ECO:0007669"/>
    <property type="project" value="UniProtKB-EC"/>
</dbReference>
<evidence type="ECO:0000256" key="5">
    <source>
        <dbReference type="ARBA" id="ARBA00005793"/>
    </source>
</evidence>
<dbReference type="GO" id="GO:0006144">
    <property type="term" value="P:purine nucleobase metabolic process"/>
    <property type="evidence" value="ECO:0007669"/>
    <property type="project" value="UniProtKB-KW"/>
</dbReference>
<comment type="subcellular location">
    <subcellularLocation>
        <location evidence="3">Peroxisome</location>
    </subcellularLocation>
</comment>
<dbReference type="Gene3D" id="1.10.3330.10">
    <property type="entry name" value="Oxo-4-hydroxy-4-carboxy-5-ureidoimidazoline decarboxylase"/>
    <property type="match status" value="1"/>
</dbReference>
<evidence type="ECO:0000313" key="15">
    <source>
        <dbReference type="Proteomes" id="UP000770717"/>
    </source>
</evidence>
<evidence type="ECO:0000256" key="10">
    <source>
        <dbReference type="ARBA" id="ARBA00023239"/>
    </source>
</evidence>
<keyword evidence="10" id="KW-0456">Lyase</keyword>
<evidence type="ECO:0000256" key="3">
    <source>
        <dbReference type="ARBA" id="ARBA00004275"/>
    </source>
</evidence>
<protein>
    <recommendedName>
        <fullName evidence="6">2-oxo-4-hydroxy-4-carboxy-5-ureidoimidazoline decarboxylase</fullName>
        <ecNumber evidence="6">4.1.1.97</ecNumber>
    </recommendedName>
    <alternativeName>
        <fullName evidence="12">Parahox neighbor</fullName>
    </alternativeName>
    <alternativeName>
        <fullName evidence="11">Ureidoimidazoline (2-oxo-4-hydroxy-4-carboxy-5-) decarboxylase</fullName>
    </alternativeName>
</protein>
<dbReference type="NCBIfam" id="TIGR03164">
    <property type="entry name" value="UHCUDC"/>
    <property type="match status" value="1"/>
</dbReference>
<dbReference type="SUPFAM" id="SSF158694">
    <property type="entry name" value="UraD-Like"/>
    <property type="match status" value="1"/>
</dbReference>
<comment type="similarity">
    <text evidence="5">Belongs to the OHCU decarboxylase family.</text>
</comment>
<evidence type="ECO:0000256" key="7">
    <source>
        <dbReference type="ARBA" id="ARBA00022631"/>
    </source>
</evidence>
<dbReference type="GO" id="GO:0005777">
    <property type="term" value="C:peroxisome"/>
    <property type="evidence" value="ECO:0007669"/>
    <property type="project" value="UniProtKB-SubCell"/>
</dbReference>
<comment type="caution">
    <text evidence="14">The sequence shown here is derived from an EMBL/GenBank/DDBJ whole genome shotgun (WGS) entry which is preliminary data.</text>
</comment>
<feature type="domain" description="Oxo-4-hydroxy-4-carboxy-5-ureidoimidazoline decarboxylase" evidence="13">
    <location>
        <begin position="14"/>
        <end position="170"/>
    </location>
</feature>
<dbReference type="EMBL" id="WNTK01000001">
    <property type="protein sequence ID" value="KAG9491897.1"/>
    <property type="molecule type" value="Genomic_DNA"/>
</dbReference>
<organism evidence="14 15">
    <name type="scientific">Eleutherodactylus coqui</name>
    <name type="common">Puerto Rican coqui</name>
    <dbReference type="NCBI Taxonomy" id="57060"/>
    <lineage>
        <taxon>Eukaryota</taxon>
        <taxon>Metazoa</taxon>
        <taxon>Chordata</taxon>
        <taxon>Craniata</taxon>
        <taxon>Vertebrata</taxon>
        <taxon>Euteleostomi</taxon>
        <taxon>Amphibia</taxon>
        <taxon>Batrachia</taxon>
        <taxon>Anura</taxon>
        <taxon>Neobatrachia</taxon>
        <taxon>Hyloidea</taxon>
        <taxon>Eleutherodactylidae</taxon>
        <taxon>Eleutherodactylinae</taxon>
        <taxon>Eleutherodactylus</taxon>
        <taxon>Eleutherodactylus</taxon>
    </lineage>
</organism>
<dbReference type="PANTHER" id="PTHR43466:SF1">
    <property type="entry name" value="2-OXO-4-HYDROXY-4-CARBOXY-5-UREIDOIMIDAZOLINE DECARBOXYLASE-RELATED"/>
    <property type="match status" value="1"/>
</dbReference>
<keyword evidence="15" id="KW-1185">Reference proteome</keyword>
<dbReference type="AlphaFoldDB" id="A0A8J6FQ87"/>
<evidence type="ECO:0000259" key="13">
    <source>
        <dbReference type="Pfam" id="PF09349"/>
    </source>
</evidence>
<evidence type="ECO:0000256" key="1">
    <source>
        <dbReference type="ARBA" id="ARBA00001163"/>
    </source>
</evidence>
<comment type="pathway">
    <text evidence="4">Purine metabolism; urate degradation; (S)-allantoin from urate: step 3/3.</text>
</comment>
<evidence type="ECO:0000256" key="8">
    <source>
        <dbReference type="ARBA" id="ARBA00022793"/>
    </source>
</evidence>
<keyword evidence="9" id="KW-0576">Peroxisome</keyword>
<dbReference type="Pfam" id="PF09349">
    <property type="entry name" value="OHCU_decarbox"/>
    <property type="match status" value="1"/>
</dbReference>
<evidence type="ECO:0000313" key="14">
    <source>
        <dbReference type="EMBL" id="KAG9491897.1"/>
    </source>
</evidence>
<keyword evidence="8" id="KW-0210">Decarboxylase</keyword>
<dbReference type="UniPathway" id="UPA00394">
    <property type="reaction ID" value="UER00652"/>
</dbReference>
<evidence type="ECO:0000256" key="2">
    <source>
        <dbReference type="ARBA" id="ARBA00002506"/>
    </source>
</evidence>
<dbReference type="FunFam" id="1.10.3330.10:FF:000001">
    <property type="entry name" value="2-oxo-4-hydroxy-4-carboxy-5-ureidoimidazoline decarboxylase"/>
    <property type="match status" value="1"/>
</dbReference>
<dbReference type="PANTHER" id="PTHR43466">
    <property type="entry name" value="2-OXO-4-HYDROXY-4-CARBOXY-5-UREIDOIMIDAZOLINE DECARBOXYLASE-RELATED"/>
    <property type="match status" value="1"/>
</dbReference>
<dbReference type="GO" id="GO:0000255">
    <property type="term" value="P:allantoin metabolic process"/>
    <property type="evidence" value="ECO:0007669"/>
    <property type="project" value="InterPro"/>
</dbReference>
<accession>A0A8J6FQ87</accession>
<evidence type="ECO:0000256" key="9">
    <source>
        <dbReference type="ARBA" id="ARBA00023140"/>
    </source>
</evidence>
<keyword evidence="7" id="KW-0659">Purine metabolism</keyword>
<dbReference type="OrthoDB" id="9970124at2759"/>
<reference evidence="14" key="1">
    <citation type="thesis" date="2020" institute="ProQuest LLC" country="789 East Eisenhower Parkway, Ann Arbor, MI, USA">
        <title>Comparative Genomics and Chromosome Evolution.</title>
        <authorList>
            <person name="Mudd A.B."/>
        </authorList>
    </citation>
    <scope>NUCLEOTIDE SEQUENCE</scope>
    <source>
        <strain evidence="14">HN-11 Male</strain>
        <tissue evidence="14">Kidney and liver</tissue>
    </source>
</reference>
<dbReference type="EC" id="4.1.1.97" evidence="6"/>
<dbReference type="Proteomes" id="UP000770717">
    <property type="component" value="Unassembled WGS sequence"/>
</dbReference>
<sequence>MDSPCQKMDLEAVNSMNYEQFLDIFGNIIEKCPVITAAVWSRRPFLSFCEVEDRVSEFIESLPTSGKEGILRCHPDLAGREQASGMLTKESQEEQNQAGLTSLTSKERERMMLLNTEYKQKFGFPFVICAKMSNKDQIIKELTSRVQNHPSVELLKGIEEVKKICHLRMQDILCKGSPLPTKL</sequence>
<comment type="catalytic activity">
    <reaction evidence="1">
        <text>5-hydroxy-2-oxo-4-ureido-2,5-dihydro-1H-imidazole-5-carboxylate + H(+) = (S)-allantoin + CO2</text>
        <dbReference type="Rhea" id="RHEA:26301"/>
        <dbReference type="ChEBI" id="CHEBI:15378"/>
        <dbReference type="ChEBI" id="CHEBI:15678"/>
        <dbReference type="ChEBI" id="CHEBI:16526"/>
        <dbReference type="ChEBI" id="CHEBI:58639"/>
        <dbReference type="EC" id="4.1.1.97"/>
    </reaction>
</comment>
<name>A0A8J6FQ87_ELECQ</name>